<feature type="region of interest" description="Disordered" evidence="1">
    <location>
        <begin position="1"/>
        <end position="24"/>
    </location>
</feature>
<dbReference type="AlphaFoldDB" id="A0AAN8TGV2"/>
<reference evidence="2 3" key="1">
    <citation type="submission" date="2024-02" db="EMBL/GenBank/DDBJ databases">
        <title>de novo genome assembly of Solanum bulbocastanum strain 11H21.</title>
        <authorList>
            <person name="Hosaka A.J."/>
        </authorList>
    </citation>
    <scope>NUCLEOTIDE SEQUENCE [LARGE SCALE GENOMIC DNA]</scope>
    <source>
        <tissue evidence="2">Young leaves</tissue>
    </source>
</reference>
<gene>
    <name evidence="2" type="ORF">RDI58_016120</name>
</gene>
<protein>
    <submittedName>
        <fullName evidence="2">Uncharacterized protein</fullName>
    </submittedName>
</protein>
<dbReference type="PANTHER" id="PTHR34539">
    <property type="entry name" value="T6J4.11 PROTEIN"/>
    <property type="match status" value="1"/>
</dbReference>
<name>A0AAN8TGV2_SOLBU</name>
<keyword evidence="3" id="KW-1185">Reference proteome</keyword>
<dbReference type="Proteomes" id="UP001371456">
    <property type="component" value="Unassembled WGS sequence"/>
</dbReference>
<evidence type="ECO:0000313" key="3">
    <source>
        <dbReference type="Proteomes" id="UP001371456"/>
    </source>
</evidence>
<proteinExistence type="predicted"/>
<comment type="caution">
    <text evidence="2">The sequence shown here is derived from an EMBL/GenBank/DDBJ whole genome shotgun (WGS) entry which is preliminary data.</text>
</comment>
<dbReference type="EMBL" id="JBANQN010000006">
    <property type="protein sequence ID" value="KAK6787595.1"/>
    <property type="molecule type" value="Genomic_DNA"/>
</dbReference>
<evidence type="ECO:0000313" key="2">
    <source>
        <dbReference type="EMBL" id="KAK6787595.1"/>
    </source>
</evidence>
<accession>A0AAN8TGV2</accession>
<dbReference type="PANTHER" id="PTHR34539:SF13">
    <property type="match status" value="1"/>
</dbReference>
<organism evidence="2 3">
    <name type="scientific">Solanum bulbocastanum</name>
    <name type="common">Wild potato</name>
    <dbReference type="NCBI Taxonomy" id="147425"/>
    <lineage>
        <taxon>Eukaryota</taxon>
        <taxon>Viridiplantae</taxon>
        <taxon>Streptophyta</taxon>
        <taxon>Embryophyta</taxon>
        <taxon>Tracheophyta</taxon>
        <taxon>Spermatophyta</taxon>
        <taxon>Magnoliopsida</taxon>
        <taxon>eudicotyledons</taxon>
        <taxon>Gunneridae</taxon>
        <taxon>Pentapetalae</taxon>
        <taxon>asterids</taxon>
        <taxon>lamiids</taxon>
        <taxon>Solanales</taxon>
        <taxon>Solanaceae</taxon>
        <taxon>Solanoideae</taxon>
        <taxon>Solaneae</taxon>
        <taxon>Solanum</taxon>
    </lineage>
</organism>
<evidence type="ECO:0000256" key="1">
    <source>
        <dbReference type="SAM" id="MobiDB-lite"/>
    </source>
</evidence>
<feature type="compositionally biased region" description="Basic and acidic residues" evidence="1">
    <location>
        <begin position="13"/>
        <end position="24"/>
    </location>
</feature>
<sequence>MEEYILKKNGNKRTREDSGLDSVFDSHESKRVHIEANAGSSSVELNRVELELEVNSYDSSESNQEGHVGSPEFDEYDADVDVDSLEAKQIREDILDILDEPETVTDGVPENQELDSVIKSFEEEILHPSTLPSPQTFIDLTLSDSGESQSDLGYLLEASDDDLGLPPSFSPESHIDSESRLGNTIGFENELLRYDSFDFGMPTGIMDGYNYGSENGGDFITVGGLFDYADPSIFPELSLLPESLSAM</sequence>